<feature type="transmembrane region" description="Helical" evidence="19">
    <location>
        <begin position="92"/>
        <end position="113"/>
    </location>
</feature>
<evidence type="ECO:0000256" key="8">
    <source>
        <dbReference type="ARBA" id="ARBA00022777"/>
    </source>
</evidence>
<keyword evidence="18" id="KW-0479">Metal-binding</keyword>
<evidence type="ECO:0000256" key="6">
    <source>
        <dbReference type="ARBA" id="ARBA00022692"/>
    </source>
</evidence>
<dbReference type="GO" id="GO:0046872">
    <property type="term" value="F:metal ion binding"/>
    <property type="evidence" value="ECO:0007669"/>
    <property type="project" value="UniProtKB-KW"/>
</dbReference>
<evidence type="ECO:0000256" key="7">
    <source>
        <dbReference type="ARBA" id="ARBA00022741"/>
    </source>
</evidence>
<comment type="caution">
    <text evidence="20">The sequence shown here is derived from an EMBL/GenBank/DDBJ whole genome shotgun (WGS) entry which is preliminary data.</text>
</comment>
<keyword evidence="9 17" id="KW-0067">ATP-binding</keyword>
<dbReference type="Proteomes" id="UP000275473">
    <property type="component" value="Unassembled WGS sequence"/>
</dbReference>
<dbReference type="GO" id="GO:0005524">
    <property type="term" value="F:ATP binding"/>
    <property type="evidence" value="ECO:0007669"/>
    <property type="project" value="UniProtKB-KW"/>
</dbReference>
<dbReference type="OrthoDB" id="9789934at2"/>
<feature type="binding site" evidence="17">
    <location>
        <begin position="90"/>
        <end position="91"/>
    </location>
    <ligand>
        <name>ATP</name>
        <dbReference type="ChEBI" id="CHEBI:30616"/>
    </ligand>
</feature>
<dbReference type="AlphaFoldDB" id="A0A3M8PDJ7"/>
<dbReference type="GO" id="GO:0008654">
    <property type="term" value="P:phospholipid biosynthetic process"/>
    <property type="evidence" value="ECO:0007669"/>
    <property type="project" value="UniProtKB-KW"/>
</dbReference>
<evidence type="ECO:0000256" key="12">
    <source>
        <dbReference type="ARBA" id="ARBA00023136"/>
    </source>
</evidence>
<evidence type="ECO:0000256" key="2">
    <source>
        <dbReference type="ARBA" id="ARBA00005967"/>
    </source>
</evidence>
<evidence type="ECO:0000256" key="4">
    <source>
        <dbReference type="ARBA" id="ARBA00022516"/>
    </source>
</evidence>
<dbReference type="CDD" id="cd14265">
    <property type="entry name" value="UDPK_IM_like"/>
    <property type="match status" value="1"/>
</dbReference>
<evidence type="ECO:0000256" key="10">
    <source>
        <dbReference type="ARBA" id="ARBA00022989"/>
    </source>
</evidence>
<evidence type="ECO:0000256" key="11">
    <source>
        <dbReference type="ARBA" id="ARBA00023098"/>
    </source>
</evidence>
<feature type="binding site" evidence="17">
    <location>
        <begin position="81"/>
        <end position="83"/>
    </location>
    <ligand>
        <name>ATP</name>
        <dbReference type="ChEBI" id="CHEBI:30616"/>
    </ligand>
</feature>
<feature type="binding site" evidence="18">
    <location>
        <position position="24"/>
    </location>
    <ligand>
        <name>a divalent metal cation</name>
        <dbReference type="ChEBI" id="CHEBI:60240"/>
    </ligand>
</feature>
<accession>A0A3M8PDJ7</accession>
<evidence type="ECO:0000256" key="16">
    <source>
        <dbReference type="PIRSR" id="PIRSR600829-2"/>
    </source>
</evidence>
<evidence type="ECO:0000313" key="21">
    <source>
        <dbReference type="Proteomes" id="UP000275473"/>
    </source>
</evidence>
<dbReference type="EMBL" id="RIAX01000001">
    <property type="protein sequence ID" value="RNF41020.1"/>
    <property type="molecule type" value="Genomic_DNA"/>
</dbReference>
<dbReference type="InterPro" id="IPR033717">
    <property type="entry name" value="UDPK"/>
</dbReference>
<keyword evidence="3" id="KW-1003">Cell membrane</keyword>
<evidence type="ECO:0000256" key="14">
    <source>
        <dbReference type="ARBA" id="ARBA00023264"/>
    </source>
</evidence>
<keyword evidence="12 19" id="KW-0472">Membrane</keyword>
<feature type="binding site" evidence="16">
    <location>
        <position position="5"/>
    </location>
    <ligand>
        <name>substrate</name>
    </ligand>
</feature>
<keyword evidence="13" id="KW-0594">Phospholipid biosynthesis</keyword>
<comment type="subcellular location">
    <subcellularLocation>
        <location evidence="1">Cell membrane</location>
        <topology evidence="1">Multi-pass membrane protein</topology>
    </subcellularLocation>
</comment>
<feature type="binding site" evidence="16">
    <location>
        <position position="65"/>
    </location>
    <ligand>
        <name>substrate</name>
    </ligand>
</feature>
<comment type="similarity">
    <text evidence="2">Belongs to the bacterial diacylglycerol kinase family.</text>
</comment>
<keyword evidence="11" id="KW-0443">Lipid metabolism</keyword>
<proteinExistence type="inferred from homology"/>
<dbReference type="PROSITE" id="PS01069">
    <property type="entry name" value="DAGK_PROKAR"/>
    <property type="match status" value="1"/>
</dbReference>
<keyword evidence="7 17" id="KW-0547">Nucleotide-binding</keyword>
<dbReference type="InterPro" id="IPR036945">
    <property type="entry name" value="DAGK_sf"/>
</dbReference>
<feature type="binding site" evidence="17">
    <location>
        <position position="24"/>
    </location>
    <ligand>
        <name>ATP</name>
        <dbReference type="ChEBI" id="CHEBI:30616"/>
    </ligand>
</feature>
<evidence type="ECO:0000313" key="20">
    <source>
        <dbReference type="EMBL" id="RNF41020.1"/>
    </source>
</evidence>
<dbReference type="PANTHER" id="PTHR34299">
    <property type="entry name" value="DIACYLGLYCEROL KINASE"/>
    <property type="match status" value="1"/>
</dbReference>
<keyword evidence="14" id="KW-1208">Phospholipid metabolism</keyword>
<dbReference type="Pfam" id="PF01219">
    <property type="entry name" value="DAGK_prokar"/>
    <property type="match status" value="1"/>
</dbReference>
<dbReference type="GO" id="GO:0016301">
    <property type="term" value="F:kinase activity"/>
    <property type="evidence" value="ECO:0007669"/>
    <property type="project" value="UniProtKB-KW"/>
</dbReference>
<feature type="binding site" evidence="17">
    <location>
        <position position="5"/>
    </location>
    <ligand>
        <name>ATP</name>
        <dbReference type="ChEBI" id="CHEBI:30616"/>
    </ligand>
</feature>
<sequence length="117" mass="12679">MKASRFFRSFKFAAEGIVEAVKREQNMRMHLLAAAVVMIAGGATGLSYAEWLVVIVLIGGMISLELMNSAIERVVDLVTPEFHPLAKQAKDMAAGAVLVFAVASAIIGLLLFVPKWF</sequence>
<evidence type="ECO:0000256" key="17">
    <source>
        <dbReference type="PIRSR" id="PIRSR600829-3"/>
    </source>
</evidence>
<dbReference type="InterPro" id="IPR000829">
    <property type="entry name" value="DAGK"/>
</dbReference>
<keyword evidence="18" id="KW-0460">Magnesium</keyword>
<evidence type="ECO:0000256" key="18">
    <source>
        <dbReference type="PIRSR" id="PIRSR600829-4"/>
    </source>
</evidence>
<protein>
    <submittedName>
        <fullName evidence="20">Diacylglycerol kinase family protein</fullName>
    </submittedName>
</protein>
<organism evidence="20 21">
    <name type="scientific">Planococcus salinus</name>
    <dbReference type="NCBI Taxonomy" id="1848460"/>
    <lineage>
        <taxon>Bacteria</taxon>
        <taxon>Bacillati</taxon>
        <taxon>Bacillota</taxon>
        <taxon>Bacilli</taxon>
        <taxon>Bacillales</taxon>
        <taxon>Caryophanaceae</taxon>
        <taxon>Planococcus</taxon>
    </lineage>
</organism>
<feature type="transmembrane region" description="Helical" evidence="19">
    <location>
        <begin position="29"/>
        <end position="46"/>
    </location>
</feature>
<keyword evidence="4" id="KW-0444">Lipid biosynthesis</keyword>
<name>A0A3M8PDJ7_9BACL</name>
<reference evidence="20 21" key="1">
    <citation type="journal article" date="2018" name="Int. J. Syst. Evol. Microbiol.">
        <title>Planococcus salinus sp. nov., a moderately halophilic bacterium isolated from a saline-alkali soil.</title>
        <authorList>
            <person name="Gan L."/>
        </authorList>
    </citation>
    <scope>NUCLEOTIDE SEQUENCE [LARGE SCALE GENOMIC DNA]</scope>
    <source>
        <strain evidence="20 21">LCB217</strain>
    </source>
</reference>
<gene>
    <name evidence="20" type="ORF">EEX84_01315</name>
</gene>
<keyword evidence="5" id="KW-0808">Transferase</keyword>
<dbReference type="PANTHER" id="PTHR34299:SF1">
    <property type="entry name" value="DIACYLGLYCEROL KINASE"/>
    <property type="match status" value="1"/>
</dbReference>
<keyword evidence="10 19" id="KW-1133">Transmembrane helix</keyword>
<comment type="cofactor">
    <cofactor evidence="18">
        <name>Mg(2+)</name>
        <dbReference type="ChEBI" id="CHEBI:18420"/>
    </cofactor>
    <text evidence="18">Mn(2+), Zn(2+), Cd(2+) and Co(2+) support activity to lesser extents.</text>
</comment>
<feature type="binding site" evidence="18">
    <location>
        <position position="72"/>
    </location>
    <ligand>
        <name>a divalent metal cation</name>
        <dbReference type="ChEBI" id="CHEBI:60240"/>
    </ligand>
</feature>
<evidence type="ECO:0000256" key="19">
    <source>
        <dbReference type="SAM" id="Phobius"/>
    </source>
</evidence>
<evidence type="ECO:0000256" key="13">
    <source>
        <dbReference type="ARBA" id="ARBA00023209"/>
    </source>
</evidence>
<dbReference type="Gene3D" id="1.10.287.3610">
    <property type="match status" value="1"/>
</dbReference>
<evidence type="ECO:0000256" key="15">
    <source>
        <dbReference type="PIRSR" id="PIRSR600829-1"/>
    </source>
</evidence>
<evidence type="ECO:0000256" key="9">
    <source>
        <dbReference type="ARBA" id="ARBA00022840"/>
    </source>
</evidence>
<keyword evidence="8 20" id="KW-0418">Kinase</keyword>
<feature type="binding site" evidence="17">
    <location>
        <position position="72"/>
    </location>
    <ligand>
        <name>ATP</name>
        <dbReference type="ChEBI" id="CHEBI:30616"/>
    </ligand>
</feature>
<dbReference type="RefSeq" id="WP_123163769.1">
    <property type="nucleotide sequence ID" value="NZ_RIAX01000001.1"/>
</dbReference>
<evidence type="ECO:0000256" key="3">
    <source>
        <dbReference type="ARBA" id="ARBA00022475"/>
    </source>
</evidence>
<evidence type="ECO:0000256" key="1">
    <source>
        <dbReference type="ARBA" id="ARBA00004651"/>
    </source>
</evidence>
<feature type="active site" description="Proton acceptor" evidence="15">
    <location>
        <position position="65"/>
    </location>
</feature>
<evidence type="ECO:0000256" key="5">
    <source>
        <dbReference type="ARBA" id="ARBA00022679"/>
    </source>
</evidence>
<dbReference type="GO" id="GO:0005886">
    <property type="term" value="C:plasma membrane"/>
    <property type="evidence" value="ECO:0007669"/>
    <property type="project" value="UniProtKB-SubCell"/>
</dbReference>
<keyword evidence="21" id="KW-1185">Reference proteome</keyword>
<keyword evidence="6 19" id="KW-0812">Transmembrane</keyword>